<evidence type="ECO:0000313" key="1">
    <source>
        <dbReference type="EMBL" id="SFS34837.1"/>
    </source>
</evidence>
<dbReference type="Proteomes" id="UP000199199">
    <property type="component" value="Unassembled WGS sequence"/>
</dbReference>
<name>A0A1I6P3R7_9EURY</name>
<evidence type="ECO:0000313" key="2">
    <source>
        <dbReference type="Proteomes" id="UP000199199"/>
    </source>
</evidence>
<dbReference type="EMBL" id="FOZS01000001">
    <property type="protein sequence ID" value="SFS34837.1"/>
    <property type="molecule type" value="Genomic_DNA"/>
</dbReference>
<reference evidence="2" key="1">
    <citation type="submission" date="2016-10" db="EMBL/GenBank/DDBJ databases">
        <authorList>
            <person name="Varghese N."/>
            <person name="Submissions S."/>
        </authorList>
    </citation>
    <scope>NUCLEOTIDE SEQUENCE [LARGE SCALE GENOMIC DNA]</scope>
    <source>
        <strain evidence="2">DSM 22427</strain>
    </source>
</reference>
<accession>A0A1I6P3R7</accession>
<proteinExistence type="predicted"/>
<gene>
    <name evidence="1" type="ORF">SAMN04488556_0302</name>
</gene>
<protein>
    <submittedName>
        <fullName evidence="1">Uncharacterized protein</fullName>
    </submittedName>
</protein>
<dbReference type="AlphaFoldDB" id="A0A1I6P3R7"/>
<sequence>MSMRGLSRAKRLWHRYVVDDPEEYQAYVSFPERSGRESVGDVHEQIAALERVFEGRLDVYARSNGVAVATDRVSAERFDADAFESILERIERVYAGTHRLARVKKRRRIDGKLVRSDVVVPVKPLFPWEGDDERAEKIAPPTE</sequence>
<organism evidence="1 2">
    <name type="scientific">Halostagnicola kamekurae</name>
    <dbReference type="NCBI Taxonomy" id="619731"/>
    <lineage>
        <taxon>Archaea</taxon>
        <taxon>Methanobacteriati</taxon>
        <taxon>Methanobacteriota</taxon>
        <taxon>Stenosarchaea group</taxon>
        <taxon>Halobacteria</taxon>
        <taxon>Halobacteriales</taxon>
        <taxon>Natrialbaceae</taxon>
        <taxon>Halostagnicola</taxon>
    </lineage>
</organism>
<keyword evidence="2" id="KW-1185">Reference proteome</keyword>